<dbReference type="PANTHER" id="PTHR43822:SF9">
    <property type="entry name" value="3-ISOPROPYLMALATE DEHYDRATASE"/>
    <property type="match status" value="1"/>
</dbReference>
<dbReference type="InterPro" id="IPR004430">
    <property type="entry name" value="3-IsopropMal_deHydase_lsu"/>
</dbReference>
<dbReference type="SUPFAM" id="SSF53732">
    <property type="entry name" value="Aconitase iron-sulfur domain"/>
    <property type="match status" value="1"/>
</dbReference>
<dbReference type="PANTHER" id="PTHR43822">
    <property type="entry name" value="HOMOACONITASE, MITOCHONDRIAL-RELATED"/>
    <property type="match status" value="1"/>
</dbReference>
<proteinExistence type="inferred from homology"/>
<dbReference type="CDD" id="cd01583">
    <property type="entry name" value="IPMI"/>
    <property type="match status" value="1"/>
</dbReference>
<keyword evidence="11 12" id="KW-0100">Branched-chain amino acid biosynthesis</keyword>
<dbReference type="HAMAP" id="MF_01026">
    <property type="entry name" value="LeuC_type1"/>
    <property type="match status" value="1"/>
</dbReference>
<protein>
    <recommendedName>
        <fullName evidence="12">3-isopropylmalate dehydratase large subunit</fullName>
        <ecNumber evidence="12">4.2.1.33</ecNumber>
    </recommendedName>
    <alternativeName>
        <fullName evidence="12">Alpha-IPM isomerase</fullName>
        <shortName evidence="12">IPMI</shortName>
    </alternativeName>
    <alternativeName>
        <fullName evidence="12">Isopropylmalate isomerase</fullName>
    </alternativeName>
</protein>
<accession>A0A6L9EFP1</accession>
<dbReference type="Gene3D" id="3.30.499.10">
    <property type="entry name" value="Aconitase, domain 3"/>
    <property type="match status" value="2"/>
</dbReference>
<dbReference type="PROSITE" id="PS01244">
    <property type="entry name" value="ACONITASE_2"/>
    <property type="match status" value="1"/>
</dbReference>
<feature type="binding site" evidence="12">
    <location>
        <position position="407"/>
    </location>
    <ligand>
        <name>[4Fe-4S] cluster</name>
        <dbReference type="ChEBI" id="CHEBI:49883"/>
    </ligand>
</feature>
<evidence type="ECO:0000256" key="3">
    <source>
        <dbReference type="ARBA" id="ARBA00004729"/>
    </source>
</evidence>
<dbReference type="Pfam" id="PF00330">
    <property type="entry name" value="Aconitase"/>
    <property type="match status" value="1"/>
</dbReference>
<evidence type="ECO:0000313" key="15">
    <source>
        <dbReference type="Proteomes" id="UP000475249"/>
    </source>
</evidence>
<evidence type="ECO:0000256" key="4">
    <source>
        <dbReference type="ARBA" id="ARBA00022430"/>
    </source>
</evidence>
<comment type="similarity">
    <text evidence="12">Belongs to the aconitase/IPM isomerase family. LeuC type 1 subfamily.</text>
</comment>
<evidence type="ECO:0000256" key="12">
    <source>
        <dbReference type="HAMAP-Rule" id="MF_01026"/>
    </source>
</evidence>
<keyword evidence="5 12" id="KW-0004">4Fe-4S</keyword>
<dbReference type="InterPro" id="IPR015931">
    <property type="entry name" value="Acnase/IPM_dHydase_lsu_aba_1/3"/>
</dbReference>
<reference evidence="14 15" key="1">
    <citation type="submission" date="2020-01" db="EMBL/GenBank/DDBJ databases">
        <title>Bacteria diversity of Porities sp.</title>
        <authorList>
            <person name="Wang G."/>
        </authorList>
    </citation>
    <scope>NUCLEOTIDE SEQUENCE [LARGE SCALE GENOMIC DNA]</scope>
    <source>
        <strain evidence="14 15">R33</strain>
    </source>
</reference>
<dbReference type="EC" id="4.2.1.33" evidence="12"/>
<comment type="pathway">
    <text evidence="3 12">Amino-acid biosynthesis; L-leucine biosynthesis; L-leucine from 3-methyl-2-oxobutanoate: step 2/4.</text>
</comment>
<comment type="subunit">
    <text evidence="12">Heterodimer of LeuC and LeuD.</text>
</comment>
<keyword evidence="10 12" id="KW-0456">Lyase</keyword>
<dbReference type="EMBL" id="WXYO01000006">
    <property type="protein sequence ID" value="NAS13099.1"/>
    <property type="molecule type" value="Genomic_DNA"/>
</dbReference>
<evidence type="ECO:0000256" key="9">
    <source>
        <dbReference type="ARBA" id="ARBA00023014"/>
    </source>
</evidence>
<evidence type="ECO:0000259" key="13">
    <source>
        <dbReference type="Pfam" id="PF00330"/>
    </source>
</evidence>
<evidence type="ECO:0000256" key="7">
    <source>
        <dbReference type="ARBA" id="ARBA00022723"/>
    </source>
</evidence>
<dbReference type="Proteomes" id="UP000475249">
    <property type="component" value="Unassembled WGS sequence"/>
</dbReference>
<evidence type="ECO:0000256" key="5">
    <source>
        <dbReference type="ARBA" id="ARBA00022485"/>
    </source>
</evidence>
<comment type="caution">
    <text evidence="14">The sequence shown here is derived from an EMBL/GenBank/DDBJ whole genome shotgun (WGS) entry which is preliminary data.</text>
</comment>
<dbReference type="InterPro" id="IPR036008">
    <property type="entry name" value="Aconitase_4Fe-4S_dom"/>
</dbReference>
<comment type="cofactor">
    <cofactor evidence="12">
        <name>[4Fe-4S] cluster</name>
        <dbReference type="ChEBI" id="CHEBI:49883"/>
    </cofactor>
    <text evidence="12">Binds 1 [4Fe-4S] cluster per subunit.</text>
</comment>
<keyword evidence="9 12" id="KW-0411">Iron-sulfur</keyword>
<keyword evidence="15" id="KW-1185">Reference proteome</keyword>
<feature type="domain" description="Aconitase/3-isopropylmalate dehydratase large subunit alpha/beta/alpha" evidence="13">
    <location>
        <begin position="9"/>
        <end position="457"/>
    </location>
</feature>
<evidence type="ECO:0000256" key="10">
    <source>
        <dbReference type="ARBA" id="ARBA00023239"/>
    </source>
</evidence>
<dbReference type="InterPro" id="IPR033941">
    <property type="entry name" value="IPMI_cat"/>
</dbReference>
<comment type="catalytic activity">
    <reaction evidence="1 12">
        <text>(2R,3S)-3-isopropylmalate = (2S)-2-isopropylmalate</text>
        <dbReference type="Rhea" id="RHEA:32287"/>
        <dbReference type="ChEBI" id="CHEBI:1178"/>
        <dbReference type="ChEBI" id="CHEBI:35121"/>
        <dbReference type="EC" id="4.2.1.33"/>
    </reaction>
</comment>
<evidence type="ECO:0000256" key="2">
    <source>
        <dbReference type="ARBA" id="ARBA00002695"/>
    </source>
</evidence>
<dbReference type="NCBIfam" id="NF004016">
    <property type="entry name" value="PRK05478.1"/>
    <property type="match status" value="1"/>
</dbReference>
<dbReference type="GO" id="GO:0009098">
    <property type="term" value="P:L-leucine biosynthetic process"/>
    <property type="evidence" value="ECO:0007669"/>
    <property type="project" value="UniProtKB-UniRule"/>
</dbReference>
<dbReference type="GO" id="GO:0051539">
    <property type="term" value="F:4 iron, 4 sulfur cluster binding"/>
    <property type="evidence" value="ECO:0007669"/>
    <property type="project" value="UniProtKB-KW"/>
</dbReference>
<dbReference type="UniPathway" id="UPA00048">
    <property type="reaction ID" value="UER00071"/>
</dbReference>
<feature type="binding site" evidence="12">
    <location>
        <position position="347"/>
    </location>
    <ligand>
        <name>[4Fe-4S] cluster</name>
        <dbReference type="ChEBI" id="CHEBI:49883"/>
    </ligand>
</feature>
<dbReference type="GO" id="GO:0003861">
    <property type="term" value="F:3-isopropylmalate dehydratase activity"/>
    <property type="evidence" value="ECO:0007669"/>
    <property type="project" value="UniProtKB-UniRule"/>
</dbReference>
<comment type="function">
    <text evidence="2 12">Catalyzes the isomerization between 2-isopropylmalate and 3-isopropylmalate, via the formation of 2-isopropylmaleate.</text>
</comment>
<evidence type="ECO:0000256" key="1">
    <source>
        <dbReference type="ARBA" id="ARBA00000491"/>
    </source>
</evidence>
<dbReference type="InterPro" id="IPR050067">
    <property type="entry name" value="IPM_dehydratase_rel_enz"/>
</dbReference>
<evidence type="ECO:0000256" key="8">
    <source>
        <dbReference type="ARBA" id="ARBA00023004"/>
    </source>
</evidence>
<organism evidence="14 15">
    <name type="scientific">Poritiphilus flavus</name>
    <dbReference type="NCBI Taxonomy" id="2697053"/>
    <lineage>
        <taxon>Bacteria</taxon>
        <taxon>Pseudomonadati</taxon>
        <taxon>Bacteroidota</taxon>
        <taxon>Flavobacteriia</taxon>
        <taxon>Flavobacteriales</taxon>
        <taxon>Flavobacteriaceae</taxon>
        <taxon>Poritiphilus</taxon>
    </lineage>
</organism>
<dbReference type="InterPro" id="IPR018136">
    <property type="entry name" value="Aconitase_4Fe-4S_BS"/>
</dbReference>
<keyword evidence="4 12" id="KW-0432">Leucine biosynthesis</keyword>
<dbReference type="NCBIfam" id="TIGR00170">
    <property type="entry name" value="leuC"/>
    <property type="match status" value="1"/>
</dbReference>
<dbReference type="GO" id="GO:0046872">
    <property type="term" value="F:metal ion binding"/>
    <property type="evidence" value="ECO:0007669"/>
    <property type="project" value="UniProtKB-KW"/>
</dbReference>
<gene>
    <name evidence="12 14" type="primary">leuC</name>
    <name evidence="14" type="ORF">GTQ38_13875</name>
</gene>
<name>A0A6L9EFP1_9FLAO</name>
<dbReference type="RefSeq" id="WP_161436140.1">
    <property type="nucleotide sequence ID" value="NZ_WXYO01000006.1"/>
</dbReference>
<keyword evidence="6 12" id="KW-0028">Amino-acid biosynthesis</keyword>
<keyword evidence="7 12" id="KW-0479">Metal-binding</keyword>
<sequence>MNAAKTLFDKVWDSHVVRSIDNGPDVLFIDRHLVHEVTSPVAFLGLRNRGIKVLYPERTFATADHNTPTLNQHLPVKDPLSANQLKALEQNAREHGIPYWGLGHEKNGIVHVIGPENGITLPGATIVCGDSHTSTHGAFGAIAFGIGTSEVEMVLATQCIMQPKPKSMKITIDGELNKAVTPKDVALYIISQLTTSGATGYFVEYSGEVFRNMSMEGRMTVCNLSIEMGARGGMVAPDEKTFAYIKDREFTPKGEAWNKAMAYWKTLKTDNGAVFDREVSFEGSAIEPMITYGTNPGMGVGISNGIPKAEAIEGGVATYKKSLEYMDFNEGEAMLGKKIDFVFLGSCTNGRIEDFRAFAGLVKGRQKAAHVTAWLVPGSHKVEEAIKAEGLLEILEEAGFQLREPGCSACLAMNDDKIPAGKYAVSTSNRNFEGRQGPGARTLLASPLVAAAAAITGRVTDPRELMEPEMA</sequence>
<evidence type="ECO:0000256" key="11">
    <source>
        <dbReference type="ARBA" id="ARBA00023304"/>
    </source>
</evidence>
<evidence type="ECO:0000313" key="14">
    <source>
        <dbReference type="EMBL" id="NAS13099.1"/>
    </source>
</evidence>
<dbReference type="NCBIfam" id="NF009116">
    <property type="entry name" value="PRK12466.1"/>
    <property type="match status" value="1"/>
</dbReference>
<dbReference type="PRINTS" id="PR00415">
    <property type="entry name" value="ACONITASE"/>
</dbReference>
<feature type="binding site" evidence="12">
    <location>
        <position position="410"/>
    </location>
    <ligand>
        <name>[4Fe-4S] cluster</name>
        <dbReference type="ChEBI" id="CHEBI:49883"/>
    </ligand>
</feature>
<evidence type="ECO:0000256" key="6">
    <source>
        <dbReference type="ARBA" id="ARBA00022605"/>
    </source>
</evidence>
<dbReference type="AlphaFoldDB" id="A0A6L9EFP1"/>
<dbReference type="InterPro" id="IPR001030">
    <property type="entry name" value="Acoase/IPM_deHydtase_lsu_aba"/>
</dbReference>
<keyword evidence="8 12" id="KW-0408">Iron</keyword>